<evidence type="ECO:0000313" key="3">
    <source>
        <dbReference type="Proteomes" id="UP001165079"/>
    </source>
</evidence>
<reference evidence="2" key="1">
    <citation type="submission" date="2023-03" db="EMBL/GenBank/DDBJ databases">
        <title>Actinorhabdospora filicis NBRC 111898.</title>
        <authorList>
            <person name="Ichikawa N."/>
            <person name="Sato H."/>
            <person name="Tonouchi N."/>
        </authorList>
    </citation>
    <scope>NUCLEOTIDE SEQUENCE</scope>
    <source>
        <strain evidence="2">NBRC 111898</strain>
    </source>
</reference>
<organism evidence="2 3">
    <name type="scientific">Actinorhabdospora filicis</name>
    <dbReference type="NCBI Taxonomy" id="1785913"/>
    <lineage>
        <taxon>Bacteria</taxon>
        <taxon>Bacillati</taxon>
        <taxon>Actinomycetota</taxon>
        <taxon>Actinomycetes</taxon>
        <taxon>Micromonosporales</taxon>
        <taxon>Micromonosporaceae</taxon>
        <taxon>Actinorhabdospora</taxon>
    </lineage>
</organism>
<feature type="region of interest" description="Disordered" evidence="1">
    <location>
        <begin position="1"/>
        <end position="28"/>
    </location>
</feature>
<feature type="compositionally biased region" description="Polar residues" evidence="1">
    <location>
        <begin position="1"/>
        <end position="12"/>
    </location>
</feature>
<gene>
    <name evidence="2" type="ORF">Afil01_45970</name>
</gene>
<comment type="caution">
    <text evidence="2">The sequence shown here is derived from an EMBL/GenBank/DDBJ whole genome shotgun (WGS) entry which is preliminary data.</text>
</comment>
<sequence>MPRAVTPTSPTWTVPGPSDAVAGAEDEPLDGVGAGVTTAERVGGFGGVGGAGGEPRPRAAVMAATTFRTVPRIPFKRLPSMGHLFDR</sequence>
<dbReference type="EMBL" id="BSTX01000003">
    <property type="protein sequence ID" value="GLZ79790.1"/>
    <property type="molecule type" value="Genomic_DNA"/>
</dbReference>
<keyword evidence="3" id="KW-1185">Reference proteome</keyword>
<dbReference type="Proteomes" id="UP001165079">
    <property type="component" value="Unassembled WGS sequence"/>
</dbReference>
<dbReference type="RefSeq" id="WP_285664935.1">
    <property type="nucleotide sequence ID" value="NZ_BSTX01000003.1"/>
</dbReference>
<name>A0A9W6WCH6_9ACTN</name>
<proteinExistence type="predicted"/>
<dbReference type="AlphaFoldDB" id="A0A9W6WCH6"/>
<accession>A0A9W6WCH6</accession>
<protein>
    <submittedName>
        <fullName evidence="2">Uncharacterized protein</fullName>
    </submittedName>
</protein>
<evidence type="ECO:0000313" key="2">
    <source>
        <dbReference type="EMBL" id="GLZ79790.1"/>
    </source>
</evidence>
<evidence type="ECO:0000256" key="1">
    <source>
        <dbReference type="SAM" id="MobiDB-lite"/>
    </source>
</evidence>